<dbReference type="AlphaFoldDB" id="A0A267GIC4"/>
<feature type="domain" description="RWD" evidence="2">
    <location>
        <begin position="12"/>
        <end position="114"/>
    </location>
</feature>
<organism evidence="3 4">
    <name type="scientific">Macrostomum lignano</name>
    <dbReference type="NCBI Taxonomy" id="282301"/>
    <lineage>
        <taxon>Eukaryota</taxon>
        <taxon>Metazoa</taxon>
        <taxon>Spiralia</taxon>
        <taxon>Lophotrochozoa</taxon>
        <taxon>Platyhelminthes</taxon>
        <taxon>Rhabditophora</taxon>
        <taxon>Macrostomorpha</taxon>
        <taxon>Macrostomida</taxon>
        <taxon>Macrostomidae</taxon>
        <taxon>Macrostomum</taxon>
    </lineage>
</organism>
<dbReference type="PANTHER" id="PTHR21275">
    <property type="entry name" value="RWD DOMAIN-CONTAINING PROTEIN 4"/>
    <property type="match status" value="1"/>
</dbReference>
<dbReference type="InterPro" id="IPR016135">
    <property type="entry name" value="UBQ-conjugating_enzyme/RWD"/>
</dbReference>
<dbReference type="PANTHER" id="PTHR21275:SF1">
    <property type="entry name" value="RWD DOMAIN-CONTAINING PROTEIN 4"/>
    <property type="match status" value="1"/>
</dbReference>
<proteinExistence type="predicted"/>
<dbReference type="EMBL" id="NIVC01000305">
    <property type="protein sequence ID" value="PAA85756.1"/>
    <property type="molecule type" value="Genomic_DNA"/>
</dbReference>
<dbReference type="Gene3D" id="3.10.110.10">
    <property type="entry name" value="Ubiquitin Conjugating Enzyme"/>
    <property type="match status" value="1"/>
</dbReference>
<name>A0A267GIC4_9PLAT</name>
<dbReference type="STRING" id="282301.A0A267GIC4"/>
<reference evidence="3 4" key="1">
    <citation type="submission" date="2017-06" db="EMBL/GenBank/DDBJ databases">
        <title>A platform for efficient transgenesis in Macrostomum lignano, a flatworm model organism for stem cell research.</title>
        <authorList>
            <person name="Berezikov E."/>
        </authorList>
    </citation>
    <scope>NUCLEOTIDE SEQUENCE [LARGE SCALE GENOMIC DNA]</scope>
    <source>
        <strain evidence="3">DV1</strain>
        <tissue evidence="3">Whole organism</tissue>
    </source>
</reference>
<protein>
    <recommendedName>
        <fullName evidence="2">RWD domain-containing protein</fullName>
    </recommendedName>
</protein>
<evidence type="ECO:0000256" key="1">
    <source>
        <dbReference type="SAM" id="MobiDB-lite"/>
    </source>
</evidence>
<dbReference type="SMART" id="SM00591">
    <property type="entry name" value="RWD"/>
    <property type="match status" value="1"/>
</dbReference>
<dbReference type="Proteomes" id="UP000215902">
    <property type="component" value="Unassembled WGS sequence"/>
</dbReference>
<dbReference type="InterPro" id="IPR042770">
    <property type="entry name" value="RWDD4"/>
</dbReference>
<evidence type="ECO:0000313" key="4">
    <source>
        <dbReference type="Proteomes" id="UP000215902"/>
    </source>
</evidence>
<dbReference type="SUPFAM" id="SSF54495">
    <property type="entry name" value="UBC-like"/>
    <property type="match status" value="1"/>
</dbReference>
<evidence type="ECO:0000313" key="3">
    <source>
        <dbReference type="EMBL" id="PAA85756.1"/>
    </source>
</evidence>
<accession>A0A267GIC4</accession>
<feature type="region of interest" description="Disordered" evidence="1">
    <location>
        <begin position="140"/>
        <end position="172"/>
    </location>
</feature>
<dbReference type="Pfam" id="PF05773">
    <property type="entry name" value="RWD"/>
    <property type="match status" value="1"/>
</dbReference>
<sequence>MEEVLLTQDQMEEKDVLLSIYDGDECFTVLADNHYQYKFETDDAGKSLLLDIRWGPNYPSEAPLISLDAFYNRHIAAADKAALTTAVAKEAENWLGAPMTFTLFQHVKDNLAELTANFQSPQAQQSAAAAAAAPSVASASSAKQQQAAGKQEQMTKSQKRRLYDRLDNKGELPRGWDWVDVIRHLSQTGSQQQ</sequence>
<dbReference type="PROSITE" id="PS50908">
    <property type="entry name" value="RWD"/>
    <property type="match status" value="1"/>
</dbReference>
<evidence type="ECO:0000259" key="2">
    <source>
        <dbReference type="PROSITE" id="PS50908"/>
    </source>
</evidence>
<feature type="compositionally biased region" description="Basic and acidic residues" evidence="1">
    <location>
        <begin position="161"/>
        <end position="172"/>
    </location>
</feature>
<dbReference type="CDD" id="cd23817">
    <property type="entry name" value="RWD-RWDD4"/>
    <property type="match status" value="1"/>
</dbReference>
<keyword evidence="4" id="KW-1185">Reference proteome</keyword>
<dbReference type="InterPro" id="IPR006575">
    <property type="entry name" value="RWD_dom"/>
</dbReference>
<gene>
    <name evidence="3" type="ORF">BOX15_Mlig000853g3</name>
</gene>
<comment type="caution">
    <text evidence="3">The sequence shown here is derived from an EMBL/GenBank/DDBJ whole genome shotgun (WGS) entry which is preliminary data.</text>
</comment>
<dbReference type="OrthoDB" id="10045773at2759"/>